<dbReference type="InterPro" id="IPR032692">
    <property type="entry name" value="YccS_N"/>
</dbReference>
<keyword evidence="2" id="KW-1003">Cell membrane</keyword>
<feature type="transmembrane region" description="Helical" evidence="7">
    <location>
        <begin position="436"/>
        <end position="455"/>
    </location>
</feature>
<name>A0ABM9A063_9VIBR</name>
<dbReference type="NCBIfam" id="TIGR01667">
    <property type="entry name" value="YCCS_YHFK"/>
    <property type="match status" value="1"/>
</dbReference>
<evidence type="ECO:0000259" key="8">
    <source>
        <dbReference type="Pfam" id="PF12805"/>
    </source>
</evidence>
<feature type="transmembrane region" description="Helical" evidence="7">
    <location>
        <begin position="507"/>
        <end position="529"/>
    </location>
</feature>
<feature type="domain" description="Integral membrane bound transporter" evidence="9">
    <location>
        <begin position="403"/>
        <end position="523"/>
    </location>
</feature>
<comment type="similarity">
    <text evidence="6">Belongs to the YccS/YhfK family.</text>
</comment>
<evidence type="ECO:0000256" key="2">
    <source>
        <dbReference type="ARBA" id="ARBA00022475"/>
    </source>
</evidence>
<evidence type="ECO:0000313" key="11">
    <source>
        <dbReference type="Proteomes" id="UP000838748"/>
    </source>
</evidence>
<dbReference type="InterPro" id="IPR010019">
    <property type="entry name" value="Integral_membrane_YccS"/>
</dbReference>
<evidence type="ECO:0000313" key="10">
    <source>
        <dbReference type="EMBL" id="CAH0536738.1"/>
    </source>
</evidence>
<organism evidence="10 11">
    <name type="scientific">Vibrio marisflavi CECT 7928</name>
    <dbReference type="NCBI Taxonomy" id="634439"/>
    <lineage>
        <taxon>Bacteria</taxon>
        <taxon>Pseudomonadati</taxon>
        <taxon>Pseudomonadota</taxon>
        <taxon>Gammaproteobacteria</taxon>
        <taxon>Vibrionales</taxon>
        <taxon>Vibrionaceae</taxon>
        <taxon>Vibrio</taxon>
    </lineage>
</organism>
<dbReference type="Pfam" id="PF13515">
    <property type="entry name" value="FUSC_2"/>
    <property type="match status" value="1"/>
</dbReference>
<proteinExistence type="inferred from homology"/>
<evidence type="ECO:0000256" key="7">
    <source>
        <dbReference type="SAM" id="Phobius"/>
    </source>
</evidence>
<feature type="transmembrane region" description="Helical" evidence="7">
    <location>
        <begin position="68"/>
        <end position="86"/>
    </location>
</feature>
<keyword evidence="3 7" id="KW-0812">Transmembrane</keyword>
<sequence length="725" mass="81568">MYSINQFRQHWANKTVNYSLLVFITLMTLVVASQLLGFAHYDVPLILGVIAAALAIDDDSFLGRLKSYALTLTCFAIAAFSIQILYPYPVLFALGLAISTFGFVMLGAIGPHYRTLSFGSLLLAIYAMLGAGSYTSPWLQPILLLSGASWFFVISLIWHLIAPMHPVRQNLSDIFITLSNYINCKSQRFQLDKTSANSDLHILESRLNTATVSSLNQCKSILLSHSKDGFKSSKSERYLNIYFLAQDIHERIRSSHIKYEQLTTHFKRSDIMFRFKYVLERQALACKNIGHAIAVGKEYSHDASSEATLNELQQSLQYIQESKQHPIEVVDQLAFLYKNLATVERQLNSVNTPDSHKLEENTLYDTEARSLKVMWKRIKSSMSKQSPLFRHAIRLSAALVTGYSILQIFHIQHGYWIVLTSLFVCQPSYSATKQKLMTRSIGTITGLIVGTPLLALFPSPASQMTIIVISAVLFFAFRINNYGFATAFITVLVLFCFAQVGEGYEVILPRLLNTILGCGIAVIAVTYLLPDWQSKRLNKLMAEAIDANSIYLDNIVAQYRVGKKDNLAYRITRRNAHDKDAALDTAICNMLSEPSKHRISVNDSFKFLTLNHALLGYISALGAHRQRVNDDKVHKVMLDAHQLLRGQLQELSNKLNPKEVTRVAPRPIQEQNVQNTLSEWPDSKDITVKLIIQQLHLINQIVPELLALADNLNTPPAKKLKATIT</sequence>
<evidence type="ECO:0000256" key="1">
    <source>
        <dbReference type="ARBA" id="ARBA00004651"/>
    </source>
</evidence>
<evidence type="ECO:0000256" key="6">
    <source>
        <dbReference type="ARBA" id="ARBA00043993"/>
    </source>
</evidence>
<dbReference type="Proteomes" id="UP000838748">
    <property type="component" value="Unassembled WGS sequence"/>
</dbReference>
<feature type="transmembrane region" description="Helical" evidence="7">
    <location>
        <begin position="388"/>
        <end position="406"/>
    </location>
</feature>
<evidence type="ECO:0000256" key="4">
    <source>
        <dbReference type="ARBA" id="ARBA00022989"/>
    </source>
</evidence>
<dbReference type="InterPro" id="IPR010020">
    <property type="entry name" value="Integral_membrane_YCCS_YHJK"/>
</dbReference>
<accession>A0ABM9A063</accession>
<evidence type="ECO:0000256" key="5">
    <source>
        <dbReference type="ARBA" id="ARBA00023136"/>
    </source>
</evidence>
<feature type="domain" description="Integral membrane protein YccS N-terminal" evidence="8">
    <location>
        <begin position="69"/>
        <end position="347"/>
    </location>
</feature>
<comment type="caution">
    <text evidence="10">The sequence shown here is derived from an EMBL/GenBank/DDBJ whole genome shotgun (WGS) entry which is preliminary data.</text>
</comment>
<dbReference type="PANTHER" id="PTHR30509">
    <property type="entry name" value="P-HYDROXYBENZOIC ACID EFFLUX PUMP SUBUNIT-RELATED"/>
    <property type="match status" value="1"/>
</dbReference>
<comment type="subcellular location">
    <subcellularLocation>
        <location evidence="1">Cell membrane</location>
        <topology evidence="1">Multi-pass membrane protein</topology>
    </subcellularLocation>
</comment>
<feature type="transmembrane region" description="Helical" evidence="7">
    <location>
        <begin position="484"/>
        <end position="501"/>
    </location>
</feature>
<feature type="transmembrane region" description="Helical" evidence="7">
    <location>
        <begin position="92"/>
        <end position="109"/>
    </location>
</feature>
<evidence type="ECO:0000259" key="9">
    <source>
        <dbReference type="Pfam" id="PF13515"/>
    </source>
</evidence>
<keyword evidence="11" id="KW-1185">Reference proteome</keyword>
<dbReference type="NCBIfam" id="TIGR01666">
    <property type="entry name" value="YCCS"/>
    <property type="match status" value="1"/>
</dbReference>
<evidence type="ECO:0000256" key="3">
    <source>
        <dbReference type="ARBA" id="ARBA00022692"/>
    </source>
</evidence>
<dbReference type="EMBL" id="CAKLDM010000001">
    <property type="protein sequence ID" value="CAH0536738.1"/>
    <property type="molecule type" value="Genomic_DNA"/>
</dbReference>
<dbReference type="RefSeq" id="WP_237360050.1">
    <property type="nucleotide sequence ID" value="NZ_CAKLDM010000001.1"/>
</dbReference>
<keyword evidence="4 7" id="KW-1133">Transmembrane helix</keyword>
<reference evidence="10" key="1">
    <citation type="submission" date="2021-11" db="EMBL/GenBank/DDBJ databases">
        <authorList>
            <person name="Rodrigo-Torres L."/>
            <person name="Arahal R. D."/>
            <person name="Lucena T."/>
        </authorList>
    </citation>
    <scope>NUCLEOTIDE SEQUENCE</scope>
    <source>
        <strain evidence="10">CECT 7928</strain>
    </source>
</reference>
<feature type="transmembrane region" description="Helical" evidence="7">
    <location>
        <begin position="15"/>
        <end position="32"/>
    </location>
</feature>
<keyword evidence="5 7" id="KW-0472">Membrane</keyword>
<protein>
    <submittedName>
        <fullName evidence="10">Inner membrane protein YccS</fullName>
    </submittedName>
</protein>
<dbReference type="InterPro" id="IPR049453">
    <property type="entry name" value="Memb_transporter_dom"/>
</dbReference>
<dbReference type="Pfam" id="PF12805">
    <property type="entry name" value="FUSC-like"/>
    <property type="match status" value="1"/>
</dbReference>
<gene>
    <name evidence="10" type="primary">yccS_1</name>
    <name evidence="10" type="ORF">VMF7928_00655</name>
</gene>
<feature type="transmembrane region" description="Helical" evidence="7">
    <location>
        <begin position="142"/>
        <end position="161"/>
    </location>
</feature>
<dbReference type="PANTHER" id="PTHR30509:SF8">
    <property type="entry name" value="INNER MEMBRANE PROTEIN YCCS"/>
    <property type="match status" value="1"/>
</dbReference>